<proteinExistence type="predicted"/>
<accession>A0ABV9EHJ5</accession>
<feature type="signal peptide" evidence="2">
    <location>
        <begin position="1"/>
        <end position="24"/>
    </location>
</feature>
<keyword evidence="4" id="KW-1185">Reference proteome</keyword>
<evidence type="ECO:0000256" key="2">
    <source>
        <dbReference type="SAM" id="SignalP"/>
    </source>
</evidence>
<gene>
    <name evidence="3" type="ORF">ACFO8L_23305</name>
</gene>
<keyword evidence="2" id="KW-0732">Signal</keyword>
<reference evidence="4" key="1">
    <citation type="journal article" date="2019" name="Int. J. Syst. Evol. Microbiol.">
        <title>The Global Catalogue of Microorganisms (GCM) 10K type strain sequencing project: providing services to taxonomists for standard genome sequencing and annotation.</title>
        <authorList>
            <consortium name="The Broad Institute Genomics Platform"/>
            <consortium name="The Broad Institute Genome Sequencing Center for Infectious Disease"/>
            <person name="Wu L."/>
            <person name="Ma J."/>
        </authorList>
    </citation>
    <scope>NUCLEOTIDE SEQUENCE [LARGE SCALE GENOMIC DNA]</scope>
    <source>
        <strain evidence="4">CCUG 49560</strain>
    </source>
</reference>
<organism evidence="3 4">
    <name type="scientific">Sphaerisporangium corydalis</name>
    <dbReference type="NCBI Taxonomy" id="1441875"/>
    <lineage>
        <taxon>Bacteria</taxon>
        <taxon>Bacillati</taxon>
        <taxon>Actinomycetota</taxon>
        <taxon>Actinomycetes</taxon>
        <taxon>Streptosporangiales</taxon>
        <taxon>Streptosporangiaceae</taxon>
        <taxon>Sphaerisporangium</taxon>
    </lineage>
</organism>
<evidence type="ECO:0000256" key="1">
    <source>
        <dbReference type="SAM" id="MobiDB-lite"/>
    </source>
</evidence>
<feature type="compositionally biased region" description="Low complexity" evidence="1">
    <location>
        <begin position="38"/>
        <end position="52"/>
    </location>
</feature>
<protein>
    <submittedName>
        <fullName evidence="3">Uncharacterized protein</fullName>
    </submittedName>
</protein>
<evidence type="ECO:0000313" key="3">
    <source>
        <dbReference type="EMBL" id="MFC4589037.1"/>
    </source>
</evidence>
<dbReference type="EMBL" id="JBHSFN010000014">
    <property type="protein sequence ID" value="MFC4589037.1"/>
    <property type="molecule type" value="Genomic_DNA"/>
</dbReference>
<sequence>MMTATMTTGSLLLALGCGSAPGGAPVTPGPDTAVSSSPGPADGAITPAGTPTPTRPKGHTVDPHKVRWVKATPSRDGRKLKIVWWSGVEPCNVLDRVALRQTGRSVTVTLYEGQARGARDVACIEIAVQKTTTVKLKAPLRGRAVIDGARR</sequence>
<comment type="caution">
    <text evidence="3">The sequence shown here is derived from an EMBL/GenBank/DDBJ whole genome shotgun (WGS) entry which is preliminary data.</text>
</comment>
<name>A0ABV9EHJ5_9ACTN</name>
<evidence type="ECO:0000313" key="4">
    <source>
        <dbReference type="Proteomes" id="UP001595891"/>
    </source>
</evidence>
<dbReference type="RefSeq" id="WP_262847603.1">
    <property type="nucleotide sequence ID" value="NZ_JANZYP010000065.1"/>
</dbReference>
<dbReference type="Proteomes" id="UP001595891">
    <property type="component" value="Unassembled WGS sequence"/>
</dbReference>
<feature type="chain" id="PRO_5046871182" evidence="2">
    <location>
        <begin position="25"/>
        <end position="151"/>
    </location>
</feature>
<feature type="region of interest" description="Disordered" evidence="1">
    <location>
        <begin position="23"/>
        <end position="61"/>
    </location>
</feature>